<evidence type="ECO:0000256" key="1">
    <source>
        <dbReference type="ARBA" id="ARBA00004990"/>
    </source>
</evidence>
<keyword evidence="10" id="KW-1185">Reference proteome</keyword>
<comment type="similarity">
    <text evidence="2 8">Belongs to the pantothenate synthetase family.</text>
</comment>
<dbReference type="InterPro" id="IPR004821">
    <property type="entry name" value="Cyt_trans-like"/>
</dbReference>
<dbReference type="Proteomes" id="UP000243077">
    <property type="component" value="Chromosome"/>
</dbReference>
<dbReference type="PANTHER" id="PTHR21299">
    <property type="entry name" value="CYTIDYLATE KINASE/PANTOATE-BETA-ALANINE LIGASE"/>
    <property type="match status" value="1"/>
</dbReference>
<proteinExistence type="inferred from homology"/>
<gene>
    <name evidence="8" type="primary">panC</name>
    <name evidence="9" type="ORF">C3B54_1137</name>
</gene>
<evidence type="ECO:0000256" key="7">
    <source>
        <dbReference type="ARBA" id="ARBA00048258"/>
    </source>
</evidence>
<feature type="binding site" evidence="8">
    <location>
        <position position="59"/>
    </location>
    <ligand>
        <name>(R)-pantoate</name>
        <dbReference type="ChEBI" id="CHEBI:15980"/>
    </ligand>
</feature>
<dbReference type="NCBIfam" id="TIGR00018">
    <property type="entry name" value="panC"/>
    <property type="match status" value="1"/>
</dbReference>
<evidence type="ECO:0000256" key="4">
    <source>
        <dbReference type="ARBA" id="ARBA00022655"/>
    </source>
</evidence>
<keyword evidence="8" id="KW-0963">Cytoplasm</keyword>
<keyword evidence="5 8" id="KW-0547">Nucleotide-binding</keyword>
<dbReference type="CDD" id="cd00560">
    <property type="entry name" value="PanC"/>
    <property type="match status" value="1"/>
</dbReference>
<accession>A0A2L2BN23</accession>
<evidence type="ECO:0000256" key="2">
    <source>
        <dbReference type="ARBA" id="ARBA00009256"/>
    </source>
</evidence>
<dbReference type="AlphaFoldDB" id="A0A2L2BN23"/>
<comment type="subcellular location">
    <subcellularLocation>
        <location evidence="8">Cytoplasm</location>
    </subcellularLocation>
</comment>
<dbReference type="GO" id="GO:0005524">
    <property type="term" value="F:ATP binding"/>
    <property type="evidence" value="ECO:0007669"/>
    <property type="project" value="UniProtKB-KW"/>
</dbReference>
<comment type="function">
    <text evidence="8">Catalyzes the condensation of pantoate with beta-alanine in an ATP-dependent reaction via a pantoyl-adenylate intermediate.</text>
</comment>
<dbReference type="GO" id="GO:0004592">
    <property type="term" value="F:pantoate-beta-alanine ligase activity"/>
    <property type="evidence" value="ECO:0007669"/>
    <property type="project" value="UniProtKB-UniRule"/>
</dbReference>
<dbReference type="HAMAP" id="MF_00158">
    <property type="entry name" value="PanC"/>
    <property type="match status" value="1"/>
</dbReference>
<dbReference type="SUPFAM" id="SSF52374">
    <property type="entry name" value="Nucleotidylyl transferase"/>
    <property type="match status" value="1"/>
</dbReference>
<organism evidence="9 10">
    <name type="scientific">Pontimonas salivibrio</name>
    <dbReference type="NCBI Taxonomy" id="1159327"/>
    <lineage>
        <taxon>Bacteria</taxon>
        <taxon>Bacillati</taxon>
        <taxon>Actinomycetota</taxon>
        <taxon>Actinomycetes</taxon>
        <taxon>Micrococcales</taxon>
        <taxon>Microbacteriaceae</taxon>
        <taxon>Pontimonas</taxon>
    </lineage>
</organism>
<dbReference type="KEGG" id="psai:C3B54_1137"/>
<feature type="binding site" evidence="8">
    <location>
        <begin position="28"/>
        <end position="35"/>
    </location>
    <ligand>
        <name>ATP</name>
        <dbReference type="ChEBI" id="CHEBI:30616"/>
    </ligand>
</feature>
<feature type="binding site" evidence="8">
    <location>
        <position position="176"/>
    </location>
    <ligand>
        <name>ATP</name>
        <dbReference type="ChEBI" id="CHEBI:30616"/>
    </ligand>
</feature>
<comment type="subunit">
    <text evidence="8">Homodimer.</text>
</comment>
<keyword evidence="6 8" id="KW-0067">ATP-binding</keyword>
<comment type="miscellaneous">
    <text evidence="8">The reaction proceeds by a bi uni uni bi ping pong mechanism.</text>
</comment>
<comment type="pathway">
    <text evidence="1 8">Cofactor biosynthesis; (R)-pantothenate biosynthesis; (R)-pantothenate from (R)-pantoate and beta-alanine: step 1/1.</text>
</comment>
<dbReference type="RefSeq" id="WP_245867945.1">
    <property type="nucleotide sequence ID" value="NZ_CP026923.1"/>
</dbReference>
<dbReference type="Gene3D" id="3.40.50.620">
    <property type="entry name" value="HUPs"/>
    <property type="match status" value="1"/>
</dbReference>
<sequence length="291" mass="31718">MITSAQDMQAWSKRVHGAGETIGFVPTMGSLHRGHLSLIEKARAAADHVVVSIFVNPLQFGPGEDFERYPRSLESDLEALRHSGVDVVFTPGLSDIYPDGPENTPTLSAGEIGDVFEGEHRPGHFDGVLTVVARLFQLVACDVAVFGKKDAQQLIAIEQMVAREGFPVKIIRGDIVRDDDGLALSSRNVYLTPEGRADALILQRELRAIENASNTTDPTDSLERIKQARQVLREAPGIELDYLEAVSSDTFTPWEQHPTGEMVVVGAIRVGTTRLLDNVWMPSVGAHSSGQ</sequence>
<reference evidence="9 10" key="1">
    <citation type="submission" date="2018-02" db="EMBL/GenBank/DDBJ databases">
        <title>Complete genome of the streamlined marine actinobacterium Pontimonas salivibrio CL-TW6 adapted to coastal planktonic lifestype.</title>
        <authorList>
            <person name="Cho B.C."/>
            <person name="Hardies S.C."/>
            <person name="Jang G.I."/>
            <person name="Hwang C.Y."/>
        </authorList>
    </citation>
    <scope>NUCLEOTIDE SEQUENCE [LARGE SCALE GENOMIC DNA]</scope>
    <source>
        <strain evidence="9 10">CL-TW6</strain>
    </source>
</reference>
<keyword evidence="4 8" id="KW-0566">Pantothenate biosynthesis</keyword>
<name>A0A2L2BN23_9MICO</name>
<dbReference type="EC" id="6.3.2.1" evidence="8"/>
<dbReference type="NCBIfam" id="TIGR00125">
    <property type="entry name" value="cyt_tran_rel"/>
    <property type="match status" value="1"/>
</dbReference>
<feature type="binding site" evidence="8">
    <location>
        <begin position="147"/>
        <end position="150"/>
    </location>
    <ligand>
        <name>ATP</name>
        <dbReference type="ChEBI" id="CHEBI:30616"/>
    </ligand>
</feature>
<dbReference type="InterPro" id="IPR042176">
    <property type="entry name" value="Pantoate_ligase_C"/>
</dbReference>
<dbReference type="InterPro" id="IPR014729">
    <property type="entry name" value="Rossmann-like_a/b/a_fold"/>
</dbReference>
<protein>
    <recommendedName>
        <fullName evidence="8">Pantothenate synthetase</fullName>
        <shortName evidence="8">PS</shortName>
        <ecNumber evidence="8">6.3.2.1</ecNumber>
    </recommendedName>
    <alternativeName>
        <fullName evidence="8">Pantoate--beta-alanine ligase</fullName>
    </alternativeName>
    <alternativeName>
        <fullName evidence="8">Pantoate-activating enzyme</fullName>
    </alternativeName>
</protein>
<dbReference type="Pfam" id="PF02569">
    <property type="entry name" value="Pantoate_ligase"/>
    <property type="match status" value="1"/>
</dbReference>
<dbReference type="PANTHER" id="PTHR21299:SF1">
    <property type="entry name" value="PANTOATE--BETA-ALANINE LIGASE"/>
    <property type="match status" value="1"/>
</dbReference>
<feature type="binding site" evidence="8">
    <location>
        <begin position="184"/>
        <end position="187"/>
    </location>
    <ligand>
        <name>ATP</name>
        <dbReference type="ChEBI" id="CHEBI:30616"/>
    </ligand>
</feature>
<feature type="binding site" evidence="8">
    <location>
        <position position="153"/>
    </location>
    <ligand>
        <name>(R)-pantoate</name>
        <dbReference type="ChEBI" id="CHEBI:15980"/>
    </ligand>
</feature>
<dbReference type="Gene3D" id="3.30.1300.10">
    <property type="entry name" value="Pantoate-beta-alanine ligase, C-terminal domain"/>
    <property type="match status" value="1"/>
</dbReference>
<evidence type="ECO:0000256" key="5">
    <source>
        <dbReference type="ARBA" id="ARBA00022741"/>
    </source>
</evidence>
<dbReference type="InterPro" id="IPR003721">
    <property type="entry name" value="Pantoate_ligase"/>
</dbReference>
<dbReference type="EMBL" id="CP026923">
    <property type="protein sequence ID" value="AVG23047.1"/>
    <property type="molecule type" value="Genomic_DNA"/>
</dbReference>
<feature type="active site" description="Proton donor" evidence="8">
    <location>
        <position position="35"/>
    </location>
</feature>
<dbReference type="GO" id="GO:0015940">
    <property type="term" value="P:pantothenate biosynthetic process"/>
    <property type="evidence" value="ECO:0007669"/>
    <property type="project" value="UniProtKB-UniRule"/>
</dbReference>
<comment type="catalytic activity">
    <reaction evidence="7 8">
        <text>(R)-pantoate + beta-alanine + ATP = (R)-pantothenate + AMP + diphosphate + H(+)</text>
        <dbReference type="Rhea" id="RHEA:10912"/>
        <dbReference type="ChEBI" id="CHEBI:15378"/>
        <dbReference type="ChEBI" id="CHEBI:15980"/>
        <dbReference type="ChEBI" id="CHEBI:29032"/>
        <dbReference type="ChEBI" id="CHEBI:30616"/>
        <dbReference type="ChEBI" id="CHEBI:33019"/>
        <dbReference type="ChEBI" id="CHEBI:57966"/>
        <dbReference type="ChEBI" id="CHEBI:456215"/>
        <dbReference type="EC" id="6.3.2.1"/>
    </reaction>
</comment>
<evidence type="ECO:0000256" key="3">
    <source>
        <dbReference type="ARBA" id="ARBA00022598"/>
    </source>
</evidence>
<evidence type="ECO:0000256" key="8">
    <source>
        <dbReference type="HAMAP-Rule" id="MF_00158"/>
    </source>
</evidence>
<dbReference type="GO" id="GO:0005829">
    <property type="term" value="C:cytosol"/>
    <property type="evidence" value="ECO:0007669"/>
    <property type="project" value="TreeGrafter"/>
</dbReference>
<feature type="binding site" evidence="8">
    <location>
        <position position="59"/>
    </location>
    <ligand>
        <name>beta-alanine</name>
        <dbReference type="ChEBI" id="CHEBI:57966"/>
    </ligand>
</feature>
<keyword evidence="3 8" id="KW-0436">Ligase</keyword>
<evidence type="ECO:0000313" key="10">
    <source>
        <dbReference type="Proteomes" id="UP000243077"/>
    </source>
</evidence>
<evidence type="ECO:0000313" key="9">
    <source>
        <dbReference type="EMBL" id="AVG23047.1"/>
    </source>
</evidence>
<evidence type="ECO:0000256" key="6">
    <source>
        <dbReference type="ARBA" id="ARBA00022840"/>
    </source>
</evidence>
<dbReference type="UniPathway" id="UPA00028">
    <property type="reaction ID" value="UER00005"/>
</dbReference>